<reference evidence="2 3" key="1">
    <citation type="journal article" date="2016" name="Nat. Commun.">
        <title>Thousands of microbial genomes shed light on interconnected biogeochemical processes in an aquifer system.</title>
        <authorList>
            <person name="Anantharaman K."/>
            <person name="Brown C.T."/>
            <person name="Hug L.A."/>
            <person name="Sharon I."/>
            <person name="Castelle C.J."/>
            <person name="Probst A.J."/>
            <person name="Thomas B.C."/>
            <person name="Singh A."/>
            <person name="Wilkins M.J."/>
            <person name="Karaoz U."/>
            <person name="Brodie E.L."/>
            <person name="Williams K.H."/>
            <person name="Hubbard S.S."/>
            <person name="Banfield J.F."/>
        </authorList>
    </citation>
    <scope>NUCLEOTIDE SEQUENCE [LARGE SCALE GENOMIC DNA]</scope>
</reference>
<dbReference type="PANTHER" id="PTHR19328:SF53">
    <property type="entry name" value="MEMBRANE PROTEIN"/>
    <property type="match status" value="1"/>
</dbReference>
<feature type="domain" description="Pyrroloquinoline quinone-dependent pyranose dehydrogenase beta-propeller" evidence="1">
    <location>
        <begin position="5"/>
        <end position="355"/>
    </location>
</feature>
<dbReference type="SUPFAM" id="SSF50952">
    <property type="entry name" value="Soluble quinoprotein glucose dehydrogenase"/>
    <property type="match status" value="1"/>
</dbReference>
<comment type="caution">
    <text evidence="2">The sequence shown here is derived from an EMBL/GenBank/DDBJ whole genome shotgun (WGS) entry which is preliminary data.</text>
</comment>
<protein>
    <recommendedName>
        <fullName evidence="1">Pyrroloquinoline quinone-dependent pyranose dehydrogenase beta-propeller domain-containing protein</fullName>
    </recommendedName>
</protein>
<evidence type="ECO:0000313" key="2">
    <source>
        <dbReference type="EMBL" id="OHA52461.1"/>
    </source>
</evidence>
<dbReference type="Pfam" id="PF22807">
    <property type="entry name" value="TrAA12"/>
    <property type="match status" value="1"/>
</dbReference>
<gene>
    <name evidence="2" type="ORF">A3A97_02195</name>
</gene>
<dbReference type="EMBL" id="MHSW01000009">
    <property type="protein sequence ID" value="OHA52461.1"/>
    <property type="molecule type" value="Genomic_DNA"/>
</dbReference>
<dbReference type="InterPro" id="IPR011041">
    <property type="entry name" value="Quinoprot_gluc/sorb_DH_b-prop"/>
</dbReference>
<dbReference type="InterPro" id="IPR011042">
    <property type="entry name" value="6-blade_b-propeller_TolB-like"/>
</dbReference>
<organism evidence="2 3">
    <name type="scientific">Candidatus Terrybacteria bacterium RIFCSPLOWO2_01_FULL_40_23</name>
    <dbReference type="NCBI Taxonomy" id="1802366"/>
    <lineage>
        <taxon>Bacteria</taxon>
        <taxon>Candidatus Terryibacteriota</taxon>
    </lineage>
</organism>
<sequence>MPLVLPDGYSISLFTPQALGSLRFMAFSPDGILFVSMSSSAGLYSSQSQDDGKIFAIPDKNKDGVADQATAVLTNLHLPHGIAFYNNYLYVAEEGKVARYAYLGDSNLGAREVIVTDLPTAGEHLSRTIGFSPSGKMYISMGSSCNVCEQSNSHFATIREYNADGTGGRVFATGLRNTVGFTFNPSTAEIWGTDNGRDYLGDNLPPDEINIIKDGGNYGWPNCYGKNIHDTDFDKNTYIALYPPLPCGDKEPSLFDLQAHSAALGLRFITAQFSSLWQGDLLVAYHGSWNRSQYTGYKVVRLDVEGNSVIGEYDFISGWLRPDASRLGRPVDVIFDSDGVLYISDDRANVIYRVSKINPV</sequence>
<evidence type="ECO:0000259" key="1">
    <source>
        <dbReference type="Pfam" id="PF22807"/>
    </source>
</evidence>
<dbReference type="AlphaFoldDB" id="A0A1G2PXV9"/>
<dbReference type="PANTHER" id="PTHR19328">
    <property type="entry name" value="HEDGEHOG-INTERACTING PROTEIN"/>
    <property type="match status" value="1"/>
</dbReference>
<evidence type="ECO:0000313" key="3">
    <source>
        <dbReference type="Proteomes" id="UP000176951"/>
    </source>
</evidence>
<name>A0A1G2PXV9_9BACT</name>
<dbReference type="Gene3D" id="2.120.10.30">
    <property type="entry name" value="TolB, C-terminal domain"/>
    <property type="match status" value="1"/>
</dbReference>
<dbReference type="InterPro" id="IPR054539">
    <property type="entry name" value="Beta-prop_PDH"/>
</dbReference>
<dbReference type="Proteomes" id="UP000176951">
    <property type="component" value="Unassembled WGS sequence"/>
</dbReference>
<accession>A0A1G2PXV9</accession>
<proteinExistence type="predicted"/>